<sequence>MIISNDVFGLTIRQFEQRFKACLDRRKSQEQYILNLRYPDKTSDEYMEYLQNIKYCNKDWLSWTEKDLKDIYLYEHLVRTVGTEIDIHKRQQLFIIEDLIHKNSTDRRTATISSGSLAEGIDLQGSDIDIMCVIKSLDVVQDERNIKHPVQRATLVMETDTDHLGFCRLRLIAGGDGTNNSITYQYVESKGFYLSVNELVCNIIKMVPEHQLTPNGPCLADRFQIYDFAFCLRSKYLPYNAMPWAWRYRQQWPPNSVIDKIKKHGCLLVPIGPRTMPDVMFYGDYLSLWQKNYLFIRLISFNWILRFDYMTDISKCFKALMFIESLIKSQCSTFIVSVCKHHHAELSQYVAQLLPPPSIMTTTYIIQKRYHRHLKDGTKTDAVSGWLLYASFYYVTGQYKVTLRLTDYVLSRCSSDMLLIDLIHYSEEDMNNYRNNVYSTMTLNEMMRIATVANVHYFQNSSLIPMELQLEVNDDDIYIPPTVMSHFLRYMCYHHLDDISNRQQALHDLYLSVDGTHFVSTNTLSTSLTYLE</sequence>
<protein>
    <recommendedName>
        <fullName evidence="3">Mab-21-like nucleotidyltransferase domain-containing protein</fullName>
    </recommendedName>
</protein>
<name>A0A8B6BRR9_MYTGA</name>
<comment type="caution">
    <text evidence="1">The sequence shown here is derived from an EMBL/GenBank/DDBJ whole genome shotgun (WGS) entry which is preliminary data.</text>
</comment>
<accession>A0A8B6BRR9</accession>
<dbReference type="SUPFAM" id="SSF81301">
    <property type="entry name" value="Nucleotidyltransferase"/>
    <property type="match status" value="1"/>
</dbReference>
<dbReference type="AlphaFoldDB" id="A0A8B6BRR9"/>
<proteinExistence type="predicted"/>
<keyword evidence="2" id="KW-1185">Reference proteome</keyword>
<evidence type="ECO:0000313" key="1">
    <source>
        <dbReference type="EMBL" id="VDH94023.1"/>
    </source>
</evidence>
<organism evidence="1 2">
    <name type="scientific">Mytilus galloprovincialis</name>
    <name type="common">Mediterranean mussel</name>
    <dbReference type="NCBI Taxonomy" id="29158"/>
    <lineage>
        <taxon>Eukaryota</taxon>
        <taxon>Metazoa</taxon>
        <taxon>Spiralia</taxon>
        <taxon>Lophotrochozoa</taxon>
        <taxon>Mollusca</taxon>
        <taxon>Bivalvia</taxon>
        <taxon>Autobranchia</taxon>
        <taxon>Pteriomorphia</taxon>
        <taxon>Mytilida</taxon>
        <taxon>Mytiloidea</taxon>
        <taxon>Mytilidae</taxon>
        <taxon>Mytilinae</taxon>
        <taxon>Mytilus</taxon>
    </lineage>
</organism>
<dbReference type="Proteomes" id="UP000596742">
    <property type="component" value="Unassembled WGS sequence"/>
</dbReference>
<evidence type="ECO:0000313" key="2">
    <source>
        <dbReference type="Proteomes" id="UP000596742"/>
    </source>
</evidence>
<dbReference type="OrthoDB" id="10412718at2759"/>
<dbReference type="EMBL" id="UYJE01000528">
    <property type="protein sequence ID" value="VDH94023.1"/>
    <property type="molecule type" value="Genomic_DNA"/>
</dbReference>
<reference evidence="1" key="1">
    <citation type="submission" date="2018-11" db="EMBL/GenBank/DDBJ databases">
        <authorList>
            <person name="Alioto T."/>
            <person name="Alioto T."/>
        </authorList>
    </citation>
    <scope>NUCLEOTIDE SEQUENCE</scope>
</reference>
<evidence type="ECO:0008006" key="3">
    <source>
        <dbReference type="Google" id="ProtNLM"/>
    </source>
</evidence>
<gene>
    <name evidence="1" type="ORF">MGAL_10B021072</name>
</gene>
<dbReference type="InterPro" id="IPR043519">
    <property type="entry name" value="NT_sf"/>
</dbReference>